<dbReference type="EC" id="2.4.1.109" evidence="4"/>
<dbReference type="InterPro" id="IPR016093">
    <property type="entry name" value="MIR_motif"/>
</dbReference>
<sequence length="701" mass="79542">MSTSAPMENTNQRAQSSMREQGDGAPVVSHTQRTTLIGEESHPSGPHGSSGKPFTVHIEMDIVQLVLTLASFLTRTWRLGWPRAVVFDELHFSKFSSLYLKNTFFFDVHPPLGKLLLALTGQYAGFEGSINIERIGQEFPSVVPVEMMRACPAILGSLLVPLVYQICVEAGMSRYSAAIAGTLVLLDNALIVQSRFMLMEGILIFFSMVAILSFLKFRNCTNVKYVGGFTLLLLIVLVARDFWILLDDKSKSDGGLATLTKGQPVEVAFGSQITLRHTENVGLGGGAASQAGRHPCWLHSHAHMYPVRYPDKRGSSHQQQVTCYVFKDINNWWLVKHPGRQSLLVDDPPVSVKHGDIVQLVHGITSRALNTHDVAAPLTPNNQEVSCYINYNVSMPAQDLWRVDIVNRESDDEKWQTIKSQVRLIHVNTSTALKTTGKQLPEWGFHQLEVSADRLVQQTATLWNVEEHRYTQVKPDGQEVDLQQADLIPLQPTHLSFWAKMYELQMKMLINHQDAKLEHKYSSGPWDWPFSKRNIAYWMSPKDNSQIHLLGNLAVWGTSTMAVVCYMILIAWYLLRRQRALFDIPEDQWRHLWFLGELFVGGYFLHYFPFFMCDRTLFLHHYLPAVPYKVLALVALGDHLYSTASRNSVLYQTIKFGSVVLISAAVYNFLSLMVFTFASHSPTQQQLEDLTWIATWDFLYH</sequence>
<comment type="pathway">
    <text evidence="2">Protein modification; protein glycosylation.</text>
</comment>
<evidence type="ECO:0000256" key="2">
    <source>
        <dbReference type="ARBA" id="ARBA00004922"/>
    </source>
</evidence>
<feature type="transmembrane region" description="Helical" evidence="15">
    <location>
        <begin position="617"/>
        <end position="636"/>
    </location>
</feature>
<dbReference type="Pfam" id="PF16192">
    <property type="entry name" value="PMT_4TMC"/>
    <property type="match status" value="1"/>
</dbReference>
<organism evidence="17 18">
    <name type="scientific">Plakobranchus ocellatus</name>
    <dbReference type="NCBI Taxonomy" id="259542"/>
    <lineage>
        <taxon>Eukaryota</taxon>
        <taxon>Metazoa</taxon>
        <taxon>Spiralia</taxon>
        <taxon>Lophotrochozoa</taxon>
        <taxon>Mollusca</taxon>
        <taxon>Gastropoda</taxon>
        <taxon>Heterobranchia</taxon>
        <taxon>Euthyneura</taxon>
        <taxon>Panpulmonata</taxon>
        <taxon>Sacoglossa</taxon>
        <taxon>Placobranchoidea</taxon>
        <taxon>Plakobranchidae</taxon>
        <taxon>Plakobranchus</taxon>
    </lineage>
</organism>
<comment type="similarity">
    <text evidence="3">Belongs to the glycosyltransferase 39 family.</text>
</comment>
<feature type="domain" description="MIR" evidence="16">
    <location>
        <begin position="410"/>
        <end position="468"/>
    </location>
</feature>
<evidence type="ECO:0000259" key="16">
    <source>
        <dbReference type="PROSITE" id="PS50919"/>
    </source>
</evidence>
<keyword evidence="9" id="KW-0256">Endoplasmic reticulum</keyword>
<evidence type="ECO:0000256" key="13">
    <source>
        <dbReference type="ARBA" id="ARBA00045102"/>
    </source>
</evidence>
<keyword evidence="18" id="KW-1185">Reference proteome</keyword>
<feature type="transmembrane region" description="Helical" evidence="15">
    <location>
        <begin position="549"/>
        <end position="572"/>
    </location>
</feature>
<dbReference type="CDD" id="cd23281">
    <property type="entry name" value="beta-trefoil_MIR_POMT1"/>
    <property type="match status" value="1"/>
</dbReference>
<feature type="transmembrane region" description="Helical" evidence="15">
    <location>
        <begin position="227"/>
        <end position="246"/>
    </location>
</feature>
<dbReference type="InterPro" id="IPR027005">
    <property type="entry name" value="PMT-like"/>
</dbReference>
<evidence type="ECO:0000313" key="17">
    <source>
        <dbReference type="EMBL" id="GFO21748.1"/>
    </source>
</evidence>
<feature type="transmembrane region" description="Helical" evidence="15">
    <location>
        <begin position="196"/>
        <end position="215"/>
    </location>
</feature>
<dbReference type="Gene3D" id="2.80.10.50">
    <property type="match status" value="1"/>
</dbReference>
<dbReference type="FunFam" id="2.80.10.50:FF:000012">
    <property type="entry name" value="Protein O-mannosyl-transferase 1"/>
    <property type="match status" value="1"/>
</dbReference>
<feature type="domain" description="MIR" evidence="16">
    <location>
        <begin position="349"/>
        <end position="406"/>
    </location>
</feature>
<dbReference type="InterPro" id="IPR003342">
    <property type="entry name" value="ArnT-like_N"/>
</dbReference>
<dbReference type="Proteomes" id="UP000735302">
    <property type="component" value="Unassembled WGS sequence"/>
</dbReference>
<reference evidence="17 18" key="1">
    <citation type="journal article" date="2021" name="Elife">
        <title>Chloroplast acquisition without the gene transfer in kleptoplastic sea slugs, Plakobranchus ocellatus.</title>
        <authorList>
            <person name="Maeda T."/>
            <person name="Takahashi S."/>
            <person name="Yoshida T."/>
            <person name="Shimamura S."/>
            <person name="Takaki Y."/>
            <person name="Nagai Y."/>
            <person name="Toyoda A."/>
            <person name="Suzuki Y."/>
            <person name="Arimoto A."/>
            <person name="Ishii H."/>
            <person name="Satoh N."/>
            <person name="Nishiyama T."/>
            <person name="Hasebe M."/>
            <person name="Maruyama T."/>
            <person name="Minagawa J."/>
            <person name="Obokata J."/>
            <person name="Shigenobu S."/>
        </authorList>
    </citation>
    <scope>NUCLEOTIDE SEQUENCE [LARGE SCALE GENOMIC DNA]</scope>
</reference>
<proteinExistence type="inferred from homology"/>
<evidence type="ECO:0000256" key="4">
    <source>
        <dbReference type="ARBA" id="ARBA00012839"/>
    </source>
</evidence>
<accession>A0AAV4BSC9</accession>
<feature type="region of interest" description="Disordered" evidence="14">
    <location>
        <begin position="1"/>
        <end position="30"/>
    </location>
</feature>
<dbReference type="SMART" id="SM00472">
    <property type="entry name" value="MIR"/>
    <property type="match status" value="3"/>
</dbReference>
<protein>
    <recommendedName>
        <fullName evidence="4">dolichyl-phosphate-mannose--protein mannosyltransferase</fullName>
        <ecNumber evidence="4">2.4.1.109</ecNumber>
    </recommendedName>
</protein>
<comment type="subcellular location">
    <subcellularLocation>
        <location evidence="1">Endoplasmic reticulum membrane</location>
        <topology evidence="1">Multi-pass membrane protein</topology>
    </subcellularLocation>
</comment>
<evidence type="ECO:0000256" key="12">
    <source>
        <dbReference type="ARBA" id="ARBA00045085"/>
    </source>
</evidence>
<dbReference type="EMBL" id="BLXT01005284">
    <property type="protein sequence ID" value="GFO21748.1"/>
    <property type="molecule type" value="Genomic_DNA"/>
</dbReference>
<dbReference type="PANTHER" id="PTHR10050">
    <property type="entry name" value="DOLICHYL-PHOSPHATE-MANNOSE--PROTEIN MANNOSYLTRANSFERASE"/>
    <property type="match status" value="1"/>
</dbReference>
<keyword evidence="8" id="KW-0677">Repeat</keyword>
<dbReference type="AlphaFoldDB" id="A0AAV4BSC9"/>
<evidence type="ECO:0000313" key="18">
    <source>
        <dbReference type="Proteomes" id="UP000735302"/>
    </source>
</evidence>
<name>A0AAV4BSC9_9GAST</name>
<dbReference type="SUPFAM" id="SSF82109">
    <property type="entry name" value="MIR domain"/>
    <property type="match status" value="1"/>
</dbReference>
<evidence type="ECO:0000256" key="10">
    <source>
        <dbReference type="ARBA" id="ARBA00022989"/>
    </source>
</evidence>
<dbReference type="PROSITE" id="PS50919">
    <property type="entry name" value="MIR"/>
    <property type="match status" value="2"/>
</dbReference>
<evidence type="ECO:0000256" key="5">
    <source>
        <dbReference type="ARBA" id="ARBA00022676"/>
    </source>
</evidence>
<comment type="catalytic activity">
    <reaction evidence="12">
        <text>a di-trans,poly-cis-dolichyl beta-D-mannosyl phosphate + L-threonyl-[protein] = 3-O-(alpha-D-mannosyl)-L-threonyl-[protein] + a di-trans,poly-cis-dolichyl phosphate + H(+)</text>
        <dbReference type="Rhea" id="RHEA:53396"/>
        <dbReference type="Rhea" id="RHEA-COMP:11060"/>
        <dbReference type="Rhea" id="RHEA-COMP:13547"/>
        <dbReference type="Rhea" id="RHEA-COMP:19498"/>
        <dbReference type="Rhea" id="RHEA-COMP:19501"/>
        <dbReference type="ChEBI" id="CHEBI:15378"/>
        <dbReference type="ChEBI" id="CHEBI:30013"/>
        <dbReference type="ChEBI" id="CHEBI:57683"/>
        <dbReference type="ChEBI" id="CHEBI:58211"/>
        <dbReference type="ChEBI" id="CHEBI:137323"/>
        <dbReference type="EC" id="2.4.1.109"/>
    </reaction>
</comment>
<keyword evidence="10 15" id="KW-1133">Transmembrane helix</keyword>
<evidence type="ECO:0000256" key="8">
    <source>
        <dbReference type="ARBA" id="ARBA00022737"/>
    </source>
</evidence>
<dbReference type="PANTHER" id="PTHR10050:SF51">
    <property type="entry name" value="PROTEIN O-MANNOSYL-TRANSFERASE 1"/>
    <property type="match status" value="1"/>
</dbReference>
<evidence type="ECO:0000256" key="6">
    <source>
        <dbReference type="ARBA" id="ARBA00022679"/>
    </source>
</evidence>
<dbReference type="GO" id="GO:0004169">
    <property type="term" value="F:dolichyl-phosphate-mannose-protein mannosyltransferase activity"/>
    <property type="evidence" value="ECO:0007669"/>
    <property type="project" value="UniProtKB-EC"/>
</dbReference>
<feature type="transmembrane region" description="Helical" evidence="15">
    <location>
        <begin position="656"/>
        <end position="678"/>
    </location>
</feature>
<keyword evidence="7 15" id="KW-0812">Transmembrane</keyword>
<keyword evidence="6" id="KW-0808">Transferase</keyword>
<evidence type="ECO:0000256" key="1">
    <source>
        <dbReference type="ARBA" id="ARBA00004477"/>
    </source>
</evidence>
<evidence type="ECO:0000256" key="3">
    <source>
        <dbReference type="ARBA" id="ARBA00007222"/>
    </source>
</evidence>
<comment type="catalytic activity">
    <reaction evidence="13">
        <text>a di-trans,poly-cis-dolichyl beta-D-mannosyl phosphate + L-seryl-[protein] = 3-O-(alpha-D-mannosyl)-L-seryl-[protein] + a di-trans,poly-cis-dolichyl phosphate + H(+)</text>
        <dbReference type="Rhea" id="RHEA:17377"/>
        <dbReference type="Rhea" id="RHEA-COMP:9863"/>
        <dbReference type="Rhea" id="RHEA-COMP:13546"/>
        <dbReference type="Rhea" id="RHEA-COMP:19498"/>
        <dbReference type="Rhea" id="RHEA-COMP:19501"/>
        <dbReference type="ChEBI" id="CHEBI:15378"/>
        <dbReference type="ChEBI" id="CHEBI:29999"/>
        <dbReference type="ChEBI" id="CHEBI:57683"/>
        <dbReference type="ChEBI" id="CHEBI:58211"/>
        <dbReference type="ChEBI" id="CHEBI:137321"/>
        <dbReference type="EC" id="2.4.1.109"/>
    </reaction>
</comment>
<evidence type="ECO:0000256" key="15">
    <source>
        <dbReference type="SAM" id="Phobius"/>
    </source>
</evidence>
<gene>
    <name evidence="17" type="ORF">PoB_004825300</name>
</gene>
<evidence type="ECO:0000256" key="14">
    <source>
        <dbReference type="SAM" id="MobiDB-lite"/>
    </source>
</evidence>
<feature type="transmembrane region" description="Helical" evidence="15">
    <location>
        <begin position="592"/>
        <end position="610"/>
    </location>
</feature>
<evidence type="ECO:0000256" key="9">
    <source>
        <dbReference type="ARBA" id="ARBA00022824"/>
    </source>
</evidence>
<feature type="compositionally biased region" description="Polar residues" evidence="14">
    <location>
        <begin position="1"/>
        <end position="19"/>
    </location>
</feature>
<dbReference type="InterPro" id="IPR036300">
    <property type="entry name" value="MIR_dom_sf"/>
</dbReference>
<dbReference type="Pfam" id="PF02815">
    <property type="entry name" value="MIR"/>
    <property type="match status" value="1"/>
</dbReference>
<dbReference type="Pfam" id="PF02366">
    <property type="entry name" value="PMT"/>
    <property type="match status" value="1"/>
</dbReference>
<evidence type="ECO:0000256" key="11">
    <source>
        <dbReference type="ARBA" id="ARBA00023136"/>
    </source>
</evidence>
<dbReference type="GO" id="GO:0005789">
    <property type="term" value="C:endoplasmic reticulum membrane"/>
    <property type="evidence" value="ECO:0007669"/>
    <property type="project" value="UniProtKB-SubCell"/>
</dbReference>
<keyword evidence="11 15" id="KW-0472">Membrane</keyword>
<dbReference type="InterPro" id="IPR032421">
    <property type="entry name" value="PMT_4TMC"/>
</dbReference>
<comment type="caution">
    <text evidence="17">The sequence shown here is derived from an EMBL/GenBank/DDBJ whole genome shotgun (WGS) entry which is preliminary data.</text>
</comment>
<evidence type="ECO:0000256" key="7">
    <source>
        <dbReference type="ARBA" id="ARBA00022692"/>
    </source>
</evidence>
<keyword evidence="5" id="KW-0328">Glycosyltransferase</keyword>